<sequence>MGSNLGCSQCVTSREHEGPTTRCTDNPWSKSSSTVNAADMNLVHDCDGNRQVHAASPPAVTRTRTRQHVESPRAPSAVANSEMHVLMELPGGTRSLLEADRLATGIGILRHTNGSFYDGQWSAGQATGFGRFKHADGSTYEGQWRGSQQGGTGDSAAFTRRCCRRRRLEHLIVKVASGRADVLVPRNAIPGLTRVVMKDQGKISAFPLPKEAAPGDVLRIAFQKDQGWRCVVVRPREARCLRAMVPGDAVPGISEVLVKAPEGMLRMSVPAAADPGDSLVFTKGLASGSSGTYMCQVQRRHGELVAPSAIGPAEDLRRHVELQRALQESSGYWSHKIERATSSMLEVPGVVVTEAVAEGEVLAVCPSAFHLSPGLIRRLDPDLAALAAVVAREAPADNQDIDVFLVAMFLAGLLNRCTRDCAPELDDARGVILHLFAKVLLCETFEHHPYRLAANNPTGFRSSLSPSCEADLIERLSWGVMERYRLIGMEKRPQYSSEEFLRAWLMVITRAFEIGGTRSTLVPGLDSFNHDSSRKCAKVRLDSSGDMRLEATRCIMPGEEVFLEYGELSNPMLYRTYGFTLPAEVPTVQSCLILPNRLQRVLNQHLPSSHTGRLLQLDSNQLLPELRSLLQACASLGSGEPAQFLRELLECHLDCYKNKTVQEDSRCFLDELRAKQSERGCLEKYLEALDNPASSLGSQLSDVLKRGDCSRQDGSGRELWQDGSSFEGLFRQGRRYRGKVLWASGWYEGDFSNNQLHGEGTLKRRDKVYTGSWVRDHMEGHGQEIWPDGRCYCGSYLKDHRHGFGCFRWRDGRQYCGQWVEGRQHGKGRVLMLSGRVREGEWCSGKRARWLSEAREAEPEDGFLEPFTGDRKL</sequence>
<dbReference type="SUPFAM" id="SSF82199">
    <property type="entry name" value="SET domain"/>
    <property type="match status" value="1"/>
</dbReference>
<accession>A0A1Q9DR56</accession>
<dbReference type="Gene3D" id="2.20.110.10">
    <property type="entry name" value="Histone H3 K4-specific methyltransferase SET7/9 N-terminal domain"/>
    <property type="match status" value="3"/>
</dbReference>
<feature type="compositionally biased region" description="Polar residues" evidence="2">
    <location>
        <begin position="21"/>
        <end position="30"/>
    </location>
</feature>
<dbReference type="Proteomes" id="UP000186817">
    <property type="component" value="Unassembled WGS sequence"/>
</dbReference>
<dbReference type="Gene3D" id="3.90.1410.10">
    <property type="entry name" value="set domain protein methyltransferase, domain 1"/>
    <property type="match status" value="1"/>
</dbReference>
<evidence type="ECO:0000313" key="3">
    <source>
        <dbReference type="EMBL" id="OLP97624.1"/>
    </source>
</evidence>
<protein>
    <submittedName>
        <fullName evidence="3">Phosphatidylinositol 4-phosphate 5-kinase 1</fullName>
    </submittedName>
</protein>
<keyword evidence="4" id="KW-1185">Reference proteome</keyword>
<dbReference type="SMART" id="SM00698">
    <property type="entry name" value="MORN"/>
    <property type="match status" value="5"/>
</dbReference>
<feature type="compositionally biased region" description="Polar residues" evidence="2">
    <location>
        <begin position="1"/>
        <end position="12"/>
    </location>
</feature>
<dbReference type="OrthoDB" id="432202at2759"/>
<feature type="region of interest" description="Disordered" evidence="2">
    <location>
        <begin position="50"/>
        <end position="77"/>
    </location>
</feature>
<dbReference type="SUPFAM" id="SSF82185">
    <property type="entry name" value="Histone H3 K4-specific methyltransferase SET7/9 N-terminal domain"/>
    <property type="match status" value="3"/>
</dbReference>
<dbReference type="InterPro" id="IPR046341">
    <property type="entry name" value="SET_dom_sf"/>
</dbReference>
<evidence type="ECO:0000256" key="2">
    <source>
        <dbReference type="SAM" id="MobiDB-lite"/>
    </source>
</evidence>
<dbReference type="AlphaFoldDB" id="A0A1Q9DR56"/>
<dbReference type="Pfam" id="PF02493">
    <property type="entry name" value="MORN"/>
    <property type="match status" value="5"/>
</dbReference>
<organism evidence="3 4">
    <name type="scientific">Symbiodinium microadriaticum</name>
    <name type="common">Dinoflagellate</name>
    <name type="synonym">Zooxanthella microadriatica</name>
    <dbReference type="NCBI Taxonomy" id="2951"/>
    <lineage>
        <taxon>Eukaryota</taxon>
        <taxon>Sar</taxon>
        <taxon>Alveolata</taxon>
        <taxon>Dinophyceae</taxon>
        <taxon>Suessiales</taxon>
        <taxon>Symbiodiniaceae</taxon>
        <taxon>Symbiodinium</taxon>
    </lineage>
</organism>
<name>A0A1Q9DR56_SYMMI</name>
<reference evidence="3 4" key="1">
    <citation type="submission" date="2016-02" db="EMBL/GenBank/DDBJ databases">
        <title>Genome analysis of coral dinoflagellate symbionts highlights evolutionary adaptations to a symbiotic lifestyle.</title>
        <authorList>
            <person name="Aranda M."/>
            <person name="Li Y."/>
            <person name="Liew Y.J."/>
            <person name="Baumgarten S."/>
            <person name="Simakov O."/>
            <person name="Wilson M."/>
            <person name="Piel J."/>
            <person name="Ashoor H."/>
            <person name="Bougouffa S."/>
            <person name="Bajic V.B."/>
            <person name="Ryu T."/>
            <person name="Ravasi T."/>
            <person name="Bayer T."/>
            <person name="Micklem G."/>
            <person name="Kim H."/>
            <person name="Bhak J."/>
            <person name="Lajeunesse T.C."/>
            <person name="Voolstra C.R."/>
        </authorList>
    </citation>
    <scope>NUCLEOTIDE SEQUENCE [LARGE SCALE GENOMIC DNA]</scope>
    <source>
        <strain evidence="3 4">CCMP2467</strain>
    </source>
</reference>
<dbReference type="PANTHER" id="PTHR23084">
    <property type="entry name" value="PHOSPHATIDYLINOSITOL-4-PHOSPHATE 5-KINASE RELATED"/>
    <property type="match status" value="1"/>
</dbReference>
<dbReference type="CDD" id="cd10527">
    <property type="entry name" value="SET_LSMT"/>
    <property type="match status" value="1"/>
</dbReference>
<keyword evidence="3" id="KW-0808">Transferase</keyword>
<gene>
    <name evidence="3" type="primary">PIP5K1</name>
    <name evidence="3" type="ORF">AK812_SmicGene20016</name>
</gene>
<dbReference type="EMBL" id="LSRX01000427">
    <property type="protein sequence ID" value="OLP97624.1"/>
    <property type="molecule type" value="Genomic_DNA"/>
</dbReference>
<evidence type="ECO:0000256" key="1">
    <source>
        <dbReference type="ARBA" id="ARBA00022737"/>
    </source>
</evidence>
<dbReference type="GO" id="GO:0016301">
    <property type="term" value="F:kinase activity"/>
    <property type="evidence" value="ECO:0007669"/>
    <property type="project" value="UniProtKB-KW"/>
</dbReference>
<dbReference type="InterPro" id="IPR003409">
    <property type="entry name" value="MORN"/>
</dbReference>
<proteinExistence type="predicted"/>
<keyword evidence="1" id="KW-0677">Repeat</keyword>
<comment type="caution">
    <text evidence="3">The sequence shown here is derived from an EMBL/GenBank/DDBJ whole genome shotgun (WGS) entry which is preliminary data.</text>
</comment>
<dbReference type="PANTHER" id="PTHR23084:SF262">
    <property type="entry name" value="FYVE-TYPE DOMAIN-CONTAINING PROTEIN"/>
    <property type="match status" value="1"/>
</dbReference>
<feature type="region of interest" description="Disordered" evidence="2">
    <location>
        <begin position="1"/>
        <end position="30"/>
    </location>
</feature>
<keyword evidence="3" id="KW-0418">Kinase</keyword>
<evidence type="ECO:0000313" key="4">
    <source>
        <dbReference type="Proteomes" id="UP000186817"/>
    </source>
</evidence>